<keyword evidence="8" id="KW-1185">Reference proteome</keyword>
<dbReference type="SUPFAM" id="SSF118290">
    <property type="entry name" value="WRKY DNA-binding domain"/>
    <property type="match status" value="1"/>
</dbReference>
<dbReference type="PANTHER" id="PTHR31221:SF283">
    <property type="entry name" value="WRKY DOMAIN-CONTAINING PROTEIN"/>
    <property type="match status" value="1"/>
</dbReference>
<keyword evidence="5" id="KW-0539">Nucleus</keyword>
<dbReference type="OrthoDB" id="693960at2759"/>
<dbReference type="GO" id="GO:0003700">
    <property type="term" value="F:DNA-binding transcription factor activity"/>
    <property type="evidence" value="ECO:0007669"/>
    <property type="project" value="InterPro"/>
</dbReference>
<comment type="caution">
    <text evidence="7">The sequence shown here is derived from an EMBL/GenBank/DDBJ whole genome shotgun (WGS) entry which is preliminary data.</text>
</comment>
<evidence type="ECO:0000256" key="1">
    <source>
        <dbReference type="ARBA" id="ARBA00004123"/>
    </source>
</evidence>
<keyword evidence="3 7" id="KW-0238">DNA-binding</keyword>
<evidence type="ECO:0000256" key="5">
    <source>
        <dbReference type="ARBA" id="ARBA00023242"/>
    </source>
</evidence>
<evidence type="ECO:0000259" key="6">
    <source>
        <dbReference type="PROSITE" id="PS50811"/>
    </source>
</evidence>
<feature type="domain" description="WRKY" evidence="6">
    <location>
        <begin position="156"/>
        <end position="221"/>
    </location>
</feature>
<accession>A0A2U1N1H9</accession>
<evidence type="ECO:0000256" key="3">
    <source>
        <dbReference type="ARBA" id="ARBA00023125"/>
    </source>
</evidence>
<evidence type="ECO:0000313" key="7">
    <source>
        <dbReference type="EMBL" id="PWA67304.1"/>
    </source>
</evidence>
<keyword evidence="4" id="KW-0804">Transcription</keyword>
<dbReference type="EMBL" id="PKPP01003857">
    <property type="protein sequence ID" value="PWA67304.1"/>
    <property type="molecule type" value="Genomic_DNA"/>
</dbReference>
<evidence type="ECO:0000256" key="2">
    <source>
        <dbReference type="ARBA" id="ARBA00023015"/>
    </source>
</evidence>
<dbReference type="Proteomes" id="UP000245207">
    <property type="component" value="Unassembled WGS sequence"/>
</dbReference>
<organism evidence="7 8">
    <name type="scientific">Artemisia annua</name>
    <name type="common">Sweet wormwood</name>
    <dbReference type="NCBI Taxonomy" id="35608"/>
    <lineage>
        <taxon>Eukaryota</taxon>
        <taxon>Viridiplantae</taxon>
        <taxon>Streptophyta</taxon>
        <taxon>Embryophyta</taxon>
        <taxon>Tracheophyta</taxon>
        <taxon>Spermatophyta</taxon>
        <taxon>Magnoliopsida</taxon>
        <taxon>eudicotyledons</taxon>
        <taxon>Gunneridae</taxon>
        <taxon>Pentapetalae</taxon>
        <taxon>asterids</taxon>
        <taxon>campanulids</taxon>
        <taxon>Asterales</taxon>
        <taxon>Asteraceae</taxon>
        <taxon>Asteroideae</taxon>
        <taxon>Anthemideae</taxon>
        <taxon>Artemisiinae</taxon>
        <taxon>Artemisia</taxon>
    </lineage>
</organism>
<reference evidence="7 8" key="1">
    <citation type="journal article" date="2018" name="Mol. Plant">
        <title>The genome of Artemisia annua provides insight into the evolution of Asteraceae family and artemisinin biosynthesis.</title>
        <authorList>
            <person name="Shen Q."/>
            <person name="Zhang L."/>
            <person name="Liao Z."/>
            <person name="Wang S."/>
            <person name="Yan T."/>
            <person name="Shi P."/>
            <person name="Liu M."/>
            <person name="Fu X."/>
            <person name="Pan Q."/>
            <person name="Wang Y."/>
            <person name="Lv Z."/>
            <person name="Lu X."/>
            <person name="Zhang F."/>
            <person name="Jiang W."/>
            <person name="Ma Y."/>
            <person name="Chen M."/>
            <person name="Hao X."/>
            <person name="Li L."/>
            <person name="Tang Y."/>
            <person name="Lv G."/>
            <person name="Zhou Y."/>
            <person name="Sun X."/>
            <person name="Brodelius P.E."/>
            <person name="Rose J.K.C."/>
            <person name="Tang K."/>
        </authorList>
    </citation>
    <scope>NUCLEOTIDE SEQUENCE [LARGE SCALE GENOMIC DNA]</scope>
    <source>
        <strain evidence="8">cv. Huhao1</strain>
        <tissue evidence="7">Leaf</tissue>
    </source>
</reference>
<dbReference type="InterPro" id="IPR044810">
    <property type="entry name" value="WRKY_plant"/>
</dbReference>
<dbReference type="GO" id="GO:0043565">
    <property type="term" value="F:sequence-specific DNA binding"/>
    <property type="evidence" value="ECO:0007669"/>
    <property type="project" value="InterPro"/>
</dbReference>
<evidence type="ECO:0000313" key="8">
    <source>
        <dbReference type="Proteomes" id="UP000245207"/>
    </source>
</evidence>
<keyword evidence="2" id="KW-0805">Transcription regulation</keyword>
<dbReference type="AlphaFoldDB" id="A0A2U1N1H9"/>
<dbReference type="InterPro" id="IPR003657">
    <property type="entry name" value="WRKY_dom"/>
</dbReference>
<dbReference type="InterPro" id="IPR036576">
    <property type="entry name" value="WRKY_dom_sf"/>
</dbReference>
<dbReference type="PROSITE" id="PS50811">
    <property type="entry name" value="WRKY"/>
    <property type="match status" value="1"/>
</dbReference>
<evidence type="ECO:0000256" key="4">
    <source>
        <dbReference type="ARBA" id="ARBA00023163"/>
    </source>
</evidence>
<dbReference type="PANTHER" id="PTHR31221">
    <property type="entry name" value="WRKY TRANSCRIPTION FACTOR PROTEIN 1-RELATED"/>
    <property type="match status" value="1"/>
</dbReference>
<dbReference type="SMART" id="SM00774">
    <property type="entry name" value="WRKY"/>
    <property type="match status" value="1"/>
</dbReference>
<comment type="subcellular location">
    <subcellularLocation>
        <location evidence="1">Nucleus</location>
    </subcellularLocation>
</comment>
<name>A0A2U1N1H9_ARTAN</name>
<proteinExistence type="predicted"/>
<dbReference type="Pfam" id="PF03106">
    <property type="entry name" value="WRKY"/>
    <property type="match status" value="1"/>
</dbReference>
<protein>
    <submittedName>
        <fullName evidence="7">DNA-binding WRKY</fullName>
    </submittedName>
</protein>
<sequence length="241" mass="27426">MGTCLNLSKLAKKSTMDAFLLLSDQHQSGNPNFSSSSFNCPSITNDDRVYDHTNVDNTLYYNHNLNDDNSNPNTLSLIDHQDSSSSNSLSYLNTTEQTPDFLEITTDVHICKSPRISADAASMTQLTWIERQLLYDDNSNRERLNDDTKIGFRIQTALEVLDDGYRWRKYGKKKIKCTPNPRNYFKCSTMGCKVKKRVERDRDDSSYVIATYIGLHNHDVPSTTASSYNTCPTGVWTLQYS</sequence>
<dbReference type="Gene3D" id="2.20.25.80">
    <property type="entry name" value="WRKY domain"/>
    <property type="match status" value="1"/>
</dbReference>
<gene>
    <name evidence="7" type="ORF">CTI12_AA318360</name>
</gene>
<dbReference type="GO" id="GO:0005634">
    <property type="term" value="C:nucleus"/>
    <property type="evidence" value="ECO:0007669"/>
    <property type="project" value="UniProtKB-SubCell"/>
</dbReference>